<dbReference type="PANTHER" id="PTHR43747">
    <property type="entry name" value="FAD-BINDING PROTEIN"/>
    <property type="match status" value="1"/>
</dbReference>
<dbReference type="InterPro" id="IPR002938">
    <property type="entry name" value="FAD-bd"/>
</dbReference>
<dbReference type="GO" id="GO:0071949">
    <property type="term" value="F:FAD binding"/>
    <property type="evidence" value="ECO:0007669"/>
    <property type="project" value="InterPro"/>
</dbReference>
<evidence type="ECO:0000313" key="3">
    <source>
        <dbReference type="Proteomes" id="UP000231658"/>
    </source>
</evidence>
<dbReference type="STRING" id="1867952.MTBPR1_30017"/>
<dbReference type="EC" id="1.-.-.-" evidence="2"/>
<dbReference type="GO" id="GO:0016491">
    <property type="term" value="F:oxidoreductase activity"/>
    <property type="evidence" value="ECO:0007669"/>
    <property type="project" value="UniProtKB-KW"/>
</dbReference>
<dbReference type="Gene3D" id="3.50.50.60">
    <property type="entry name" value="FAD/NAD(P)-binding domain"/>
    <property type="match status" value="1"/>
</dbReference>
<organism evidence="2 3">
    <name type="scientific">Candidatus Terasakiella magnetica</name>
    <dbReference type="NCBI Taxonomy" id="1867952"/>
    <lineage>
        <taxon>Bacteria</taxon>
        <taxon>Pseudomonadati</taxon>
        <taxon>Pseudomonadota</taxon>
        <taxon>Alphaproteobacteria</taxon>
        <taxon>Rhodospirillales</taxon>
        <taxon>Terasakiellaceae</taxon>
        <taxon>Terasakiella</taxon>
    </lineage>
</organism>
<evidence type="ECO:0000259" key="1">
    <source>
        <dbReference type="Pfam" id="PF01494"/>
    </source>
</evidence>
<feature type="domain" description="FAD-binding" evidence="1">
    <location>
        <begin position="5"/>
        <end position="327"/>
    </location>
</feature>
<dbReference type="OrthoDB" id="9799983at2"/>
<evidence type="ECO:0000313" key="2">
    <source>
        <dbReference type="EMBL" id="SCA56647.1"/>
    </source>
</evidence>
<keyword evidence="2" id="KW-0560">Oxidoreductase</keyword>
<dbReference type="PANTHER" id="PTHR43747:SF1">
    <property type="entry name" value="SLR1998 PROTEIN"/>
    <property type="match status" value="1"/>
</dbReference>
<dbReference type="Proteomes" id="UP000231658">
    <property type="component" value="Unassembled WGS sequence"/>
</dbReference>
<dbReference type="PRINTS" id="PR00420">
    <property type="entry name" value="RNGMNOXGNASE"/>
</dbReference>
<dbReference type="AlphaFoldDB" id="A0A1C3RH72"/>
<accession>A0A1C3RH72</accession>
<name>A0A1C3RH72_9PROT</name>
<dbReference type="Pfam" id="PF01494">
    <property type="entry name" value="FAD_binding_3"/>
    <property type="match status" value="1"/>
</dbReference>
<gene>
    <name evidence="2" type="ORF">MTBPR1_30017</name>
</gene>
<protein>
    <submittedName>
        <fullName evidence="2">Dehydrogenase (Flavoprotein)</fullName>
        <ecNumber evidence="2">1.-.-.-</ecNumber>
    </submittedName>
</protein>
<proteinExistence type="predicted"/>
<reference evidence="2 3" key="1">
    <citation type="submission" date="2016-07" db="EMBL/GenBank/DDBJ databases">
        <authorList>
            <person name="Lefevre C.T."/>
        </authorList>
    </citation>
    <scope>NUCLEOTIDE SEQUENCE [LARGE SCALE GENOMIC DNA]</scope>
    <source>
        <strain evidence="2">PR1</strain>
    </source>
</reference>
<dbReference type="InterPro" id="IPR036188">
    <property type="entry name" value="FAD/NAD-bd_sf"/>
</dbReference>
<dbReference type="RefSeq" id="WP_069188739.1">
    <property type="nucleotide sequence ID" value="NZ_FLYE01000023.1"/>
</dbReference>
<dbReference type="EMBL" id="FLYE01000023">
    <property type="protein sequence ID" value="SCA56647.1"/>
    <property type="molecule type" value="Genomic_DNA"/>
</dbReference>
<dbReference type="SUPFAM" id="SSF51905">
    <property type="entry name" value="FAD/NAD(P)-binding domain"/>
    <property type="match status" value="1"/>
</dbReference>
<sequence>MNDMFDVVIIGAGPSGSVAASLLAKHDVRVLMLEKLDFPRFIIGESLLPQSMEFLEKADLLKGVIEHGFQFKNGAAFGCADQSSLIDFRLKYSEGWGTTYQVQRASFDHLLAKEAAAKGTDIRYNHEVIDIDLSQDISRLKVKDAQGNESEIKCKFILDASGYGRVLPRLLDLERPSSFPVRNALFTHMEDQLCIKEFDRNKILITVHPEQHDIWYWLIPFSDGTSSVGVVVRPEVLDKYKGDNSEKLWTLLREAKELGALLDGAEEIRPVGQLSGYSCDVSSLCSDKYALLGNAGEFLDPVFSSGVTIALKSADLVVPPLLKQLNGEKVDWEKEYADPLKIGVTCFKTFVESWYEGSLQKIIFNPPEGDNSIRDMIISILAGYAWDEKNPFVTQPKKYLEMVAAQCP</sequence>
<dbReference type="InterPro" id="IPR050816">
    <property type="entry name" value="Flavin-dep_Halogenase_NPB"/>
</dbReference>
<keyword evidence="3" id="KW-1185">Reference proteome</keyword>